<protein>
    <submittedName>
        <fullName evidence="1">Uncharacterized protein</fullName>
    </submittedName>
</protein>
<reference evidence="1 2" key="1">
    <citation type="submission" date="2021-06" db="EMBL/GenBank/DDBJ databases">
        <authorList>
            <person name="Palmer J.M."/>
        </authorList>
    </citation>
    <scope>NUCLEOTIDE SEQUENCE [LARGE SCALE GENOMIC DNA]</scope>
    <source>
        <strain evidence="1 2">CL_MEX2019</strain>
        <tissue evidence="1">Muscle</tissue>
    </source>
</reference>
<evidence type="ECO:0000313" key="1">
    <source>
        <dbReference type="EMBL" id="MED6283698.1"/>
    </source>
</evidence>
<dbReference type="EMBL" id="JAHUTJ010049958">
    <property type="protein sequence ID" value="MED6283698.1"/>
    <property type="molecule type" value="Genomic_DNA"/>
</dbReference>
<evidence type="ECO:0000313" key="2">
    <source>
        <dbReference type="Proteomes" id="UP001352852"/>
    </source>
</evidence>
<comment type="caution">
    <text evidence="1">The sequence shown here is derived from an EMBL/GenBank/DDBJ whole genome shotgun (WGS) entry which is preliminary data.</text>
</comment>
<organism evidence="1 2">
    <name type="scientific">Characodon lateralis</name>
    <dbReference type="NCBI Taxonomy" id="208331"/>
    <lineage>
        <taxon>Eukaryota</taxon>
        <taxon>Metazoa</taxon>
        <taxon>Chordata</taxon>
        <taxon>Craniata</taxon>
        <taxon>Vertebrata</taxon>
        <taxon>Euteleostomi</taxon>
        <taxon>Actinopterygii</taxon>
        <taxon>Neopterygii</taxon>
        <taxon>Teleostei</taxon>
        <taxon>Neoteleostei</taxon>
        <taxon>Acanthomorphata</taxon>
        <taxon>Ovalentaria</taxon>
        <taxon>Atherinomorphae</taxon>
        <taxon>Cyprinodontiformes</taxon>
        <taxon>Goodeidae</taxon>
        <taxon>Characodon</taxon>
    </lineage>
</organism>
<sequence>MLHCWCFLTDYFLLQIFKNDSQPEVKVGAFIINGGKKVLMDQNPGMYGPGSVLFREETILVAQYLFCEDEVKLSKQTSIHAFMGVLQPVPVRVRAGSTLDQGRVCPD</sequence>
<name>A0ABU7E8W8_9TELE</name>
<dbReference type="Proteomes" id="UP001352852">
    <property type="component" value="Unassembled WGS sequence"/>
</dbReference>
<proteinExistence type="predicted"/>
<keyword evidence="2" id="KW-1185">Reference proteome</keyword>
<accession>A0ABU7E8W8</accession>
<gene>
    <name evidence="1" type="ORF">CHARACLAT_011555</name>
</gene>